<dbReference type="Pfam" id="PF02817">
    <property type="entry name" value="E3_binding"/>
    <property type="match status" value="1"/>
</dbReference>
<dbReference type="Pfam" id="PF00364">
    <property type="entry name" value="Biotin_lipoyl"/>
    <property type="match status" value="1"/>
</dbReference>
<accession>A3GI36</accession>
<evidence type="ECO:0000256" key="6">
    <source>
        <dbReference type="ARBA" id="ARBA00059875"/>
    </source>
</evidence>
<feature type="domain" description="Lipoyl-binding" evidence="10">
    <location>
        <begin position="32"/>
        <end position="108"/>
    </location>
</feature>
<evidence type="ECO:0000259" key="10">
    <source>
        <dbReference type="PROSITE" id="PS50968"/>
    </source>
</evidence>
<gene>
    <name evidence="12" type="primary">PDX1</name>
    <name evidence="12" type="ORF">PICST_81177</name>
</gene>
<organism evidence="12 13">
    <name type="scientific">Scheffersomyces stipitis (strain ATCC 58785 / CBS 6054 / NBRC 10063 / NRRL Y-11545)</name>
    <name type="common">Yeast</name>
    <name type="synonym">Pichia stipitis</name>
    <dbReference type="NCBI Taxonomy" id="322104"/>
    <lineage>
        <taxon>Eukaryota</taxon>
        <taxon>Fungi</taxon>
        <taxon>Dikarya</taxon>
        <taxon>Ascomycota</taxon>
        <taxon>Saccharomycotina</taxon>
        <taxon>Pichiomycetes</taxon>
        <taxon>Debaryomycetaceae</taxon>
        <taxon>Scheffersomyces</taxon>
    </lineage>
</organism>
<evidence type="ECO:0000259" key="11">
    <source>
        <dbReference type="PROSITE" id="PS51826"/>
    </source>
</evidence>
<dbReference type="HOGENOM" id="CLU_035825_2_1_1"/>
<dbReference type="PROSITE" id="PS50968">
    <property type="entry name" value="BIOTINYL_LIPOYL"/>
    <property type="match status" value="1"/>
</dbReference>
<comment type="function">
    <text evidence="6">Required for anchoring dihydrolipoamide dehydrogenase (E3) to the dihydrolipoamide transacetylase (E2) core of the pyruvate dehydrogenase complexes of eukaryotes. This specific binding is essential for a functional PDH complex.</text>
</comment>
<dbReference type="Gene3D" id="2.40.50.100">
    <property type="match status" value="1"/>
</dbReference>
<evidence type="ECO:0000313" key="13">
    <source>
        <dbReference type="Proteomes" id="UP000002258"/>
    </source>
</evidence>
<evidence type="ECO:0000313" key="12">
    <source>
        <dbReference type="EMBL" id="EAZ63165.2"/>
    </source>
</evidence>
<dbReference type="InterPro" id="IPR045257">
    <property type="entry name" value="E2/Pdx1"/>
</dbReference>
<dbReference type="Gene3D" id="4.10.320.10">
    <property type="entry name" value="E3-binding domain"/>
    <property type="match status" value="1"/>
</dbReference>
<dbReference type="OMA" id="NRFEVYD"/>
<keyword evidence="3" id="KW-0450">Lipoyl</keyword>
<dbReference type="Proteomes" id="UP000002258">
    <property type="component" value="Chromosome 1"/>
</dbReference>
<keyword evidence="5" id="KW-0496">Mitochondrion</keyword>
<comment type="subunit">
    <text evidence="7">Eukaryotic pyruvate dehydrogenase (PDH) complexes are organized as a core consisting of the oligomeric dihydrolipoamide acetyl-transferase (E2), around which are arranged multiple copies of pyruvate dehydrogenase (E1), dihydrolipoamide dehydrogenase (E3) and protein X (E3BP) bound by non-covalent bonds.</text>
</comment>
<dbReference type="RefSeq" id="XP_001387188.2">
    <property type="nucleotide sequence ID" value="XM_001387151.1"/>
</dbReference>
<comment type="subcellular location">
    <subcellularLocation>
        <location evidence="1">Mitochondrion matrix</location>
    </subcellularLocation>
</comment>
<dbReference type="FunFam" id="2.40.50.100:FF:000010">
    <property type="entry name" value="Acetyltransferase component of pyruvate dehydrogenase complex"/>
    <property type="match status" value="1"/>
</dbReference>
<dbReference type="SUPFAM" id="SSF47005">
    <property type="entry name" value="Peripheral subunit-binding domain of 2-oxo acid dehydrogenase complex"/>
    <property type="match status" value="1"/>
</dbReference>
<dbReference type="InterPro" id="IPR000089">
    <property type="entry name" value="Biotin_lipoyl"/>
</dbReference>
<sequence length="418" mass="44636">MLRAVYAARKTGGSKILVAARGLHHSAPTMAAQVFTMPAMSPTMSEGGIVSWKFKPGEAFNSGDVLLEVETDKATIDVEAVDDGKMWEIIVNDGAKGVAVGEPIALLAEPEDDLSTLERPVLETKATKPAETAEAPKAVKTEEPVASKTPAAPKTSGSTEIFAQANVSQKLSPAVELLLHENDISVEDALGSIPASGPKGRLLKGDVLAHLGSISKDSIIKVTEFIKSREHLDLSNIKAEAAAPKPEAKAPAPEPVKPKNVLTVELTSALDGDISKEKFKYAFERSIEVAIRQTYGRKFPQYATSPVGSSLTAADDLFDDLLTPSVTKSRFEVYGINYKFFGPSLAAPSKAQSIASDFDELLGLTSSSPAYVEEGSAKVNVEFKIKFDEKLSDSKDFVSVFEDSLLSQIPANKLKISN</sequence>
<name>A3GI36_PICST</name>
<dbReference type="GeneID" id="4851935"/>
<dbReference type="GO" id="GO:0005759">
    <property type="term" value="C:mitochondrial matrix"/>
    <property type="evidence" value="ECO:0007669"/>
    <property type="project" value="UniProtKB-SubCell"/>
</dbReference>
<dbReference type="CDD" id="cd06849">
    <property type="entry name" value="lipoyl_domain"/>
    <property type="match status" value="1"/>
</dbReference>
<dbReference type="InterPro" id="IPR036625">
    <property type="entry name" value="E3-bd_dom_sf"/>
</dbReference>
<evidence type="ECO:0000256" key="1">
    <source>
        <dbReference type="ARBA" id="ARBA00004305"/>
    </source>
</evidence>
<dbReference type="PANTHER" id="PTHR23151">
    <property type="entry name" value="DIHYDROLIPOAMIDE ACETYL/SUCCINYL-TRANSFERASE-RELATED"/>
    <property type="match status" value="1"/>
</dbReference>
<comment type="similarity">
    <text evidence="2">Belongs to the 2-oxoacid dehydrogenase family.</text>
</comment>
<dbReference type="GO" id="GO:0004742">
    <property type="term" value="F:dihydrolipoyllysine-residue acetyltransferase activity"/>
    <property type="evidence" value="ECO:0007669"/>
    <property type="project" value="TreeGrafter"/>
</dbReference>
<keyword evidence="12" id="KW-0670">Pyruvate</keyword>
<evidence type="ECO:0000256" key="4">
    <source>
        <dbReference type="ARBA" id="ARBA00022946"/>
    </source>
</evidence>
<feature type="region of interest" description="Disordered" evidence="9">
    <location>
        <begin position="124"/>
        <end position="157"/>
    </location>
</feature>
<keyword evidence="12" id="KW-0808">Transferase</keyword>
<evidence type="ECO:0000256" key="9">
    <source>
        <dbReference type="SAM" id="MobiDB-lite"/>
    </source>
</evidence>
<evidence type="ECO:0000256" key="7">
    <source>
        <dbReference type="ARBA" id="ARBA00065810"/>
    </source>
</evidence>
<comment type="caution">
    <text evidence="12">The sequence shown here is derived from an EMBL/GenBank/DDBJ whole genome shotgun (WGS) entry which is preliminary data.</text>
</comment>
<evidence type="ECO:0000256" key="5">
    <source>
        <dbReference type="ARBA" id="ARBA00023128"/>
    </source>
</evidence>
<dbReference type="InParanoid" id="A3GI36"/>
<dbReference type="InterPro" id="IPR004167">
    <property type="entry name" value="PSBD"/>
</dbReference>
<dbReference type="InterPro" id="IPR003016">
    <property type="entry name" value="2-oxoA_DH_lipoyl-BS"/>
</dbReference>
<dbReference type="OrthoDB" id="202158at2759"/>
<dbReference type="KEGG" id="pic:PICST_81177"/>
<dbReference type="STRING" id="322104.A3GI36"/>
<reference evidence="12 13" key="1">
    <citation type="journal article" date="2007" name="Nat. Biotechnol.">
        <title>Genome sequence of the lignocellulose-bioconverting and xylose-fermenting yeast Pichia stipitis.</title>
        <authorList>
            <person name="Jeffries T.W."/>
            <person name="Grigoriev I.V."/>
            <person name="Grimwood J."/>
            <person name="Laplaza J.M."/>
            <person name="Aerts A."/>
            <person name="Salamov A."/>
            <person name="Schmutz J."/>
            <person name="Lindquist E."/>
            <person name="Dehal P."/>
            <person name="Shapiro H."/>
            <person name="Jin Y.S."/>
            <person name="Passoth V."/>
            <person name="Richardson P.M."/>
        </authorList>
    </citation>
    <scope>NUCLEOTIDE SEQUENCE [LARGE SCALE GENOMIC DNA]</scope>
    <source>
        <strain evidence="13">ATCC 58785 / CBS 6054 / NBRC 10063 / NRRL Y-11545</strain>
    </source>
</reference>
<dbReference type="eggNOG" id="KOG0557">
    <property type="taxonomic scope" value="Eukaryota"/>
</dbReference>
<dbReference type="AlphaFoldDB" id="A3GI36"/>
<dbReference type="GO" id="GO:0006086">
    <property type="term" value="P:pyruvate decarboxylation to acetyl-CoA"/>
    <property type="evidence" value="ECO:0007669"/>
    <property type="project" value="EnsemblFungi"/>
</dbReference>
<dbReference type="FunCoup" id="A3GI36">
    <property type="interactions" value="124"/>
</dbReference>
<feature type="domain" description="Peripheral subunit-binding (PSBD)" evidence="11">
    <location>
        <begin position="170"/>
        <end position="211"/>
    </location>
</feature>
<evidence type="ECO:0000256" key="8">
    <source>
        <dbReference type="ARBA" id="ARBA00083110"/>
    </source>
</evidence>
<proteinExistence type="inferred from homology"/>
<dbReference type="InterPro" id="IPR011053">
    <property type="entry name" value="Single_hybrid_motif"/>
</dbReference>
<evidence type="ECO:0000256" key="2">
    <source>
        <dbReference type="ARBA" id="ARBA00007317"/>
    </source>
</evidence>
<dbReference type="PROSITE" id="PS51826">
    <property type="entry name" value="PSBD"/>
    <property type="match status" value="1"/>
</dbReference>
<protein>
    <recommendedName>
        <fullName evidence="8">Dihydrolipoamide dehydrogenase-binding protein of pyruvate dehydrogenase complex</fullName>
    </recommendedName>
</protein>
<keyword evidence="13" id="KW-1185">Reference proteome</keyword>
<dbReference type="GO" id="GO:0005198">
    <property type="term" value="F:structural molecule activity"/>
    <property type="evidence" value="ECO:0007669"/>
    <property type="project" value="EnsemblFungi"/>
</dbReference>
<dbReference type="PROSITE" id="PS00189">
    <property type="entry name" value="LIPOYL"/>
    <property type="match status" value="1"/>
</dbReference>
<evidence type="ECO:0000256" key="3">
    <source>
        <dbReference type="ARBA" id="ARBA00022823"/>
    </source>
</evidence>
<keyword evidence="4" id="KW-0809">Transit peptide</keyword>
<dbReference type="SUPFAM" id="SSF51230">
    <property type="entry name" value="Single hybrid motif"/>
    <property type="match status" value="1"/>
</dbReference>
<dbReference type="FunFam" id="4.10.320.10:FF:000017">
    <property type="entry name" value="Pyruvate dehydrogenase complex protein X component, mitochondrial"/>
    <property type="match status" value="1"/>
</dbReference>
<keyword evidence="12" id="KW-0012">Acyltransferase</keyword>
<dbReference type="PANTHER" id="PTHR23151:SF82">
    <property type="entry name" value="PYRUVATE DEHYDROGENASE COMPLEX PROTEIN X COMPONENT, MITOCHONDRIAL"/>
    <property type="match status" value="1"/>
</dbReference>
<dbReference type="GO" id="GO:0045254">
    <property type="term" value="C:pyruvate dehydrogenase complex"/>
    <property type="evidence" value="ECO:0007669"/>
    <property type="project" value="EnsemblFungi"/>
</dbReference>
<dbReference type="EMBL" id="AAVQ01000002">
    <property type="protein sequence ID" value="EAZ63165.2"/>
    <property type="molecule type" value="Genomic_DNA"/>
</dbReference>